<dbReference type="GO" id="GO:0070129">
    <property type="term" value="P:regulation of mitochondrial translation"/>
    <property type="evidence" value="ECO:0007669"/>
    <property type="project" value="TreeGrafter"/>
</dbReference>
<dbReference type="Pfam" id="PF01535">
    <property type="entry name" value="PPR"/>
    <property type="match status" value="2"/>
</dbReference>
<dbReference type="GO" id="GO:0003730">
    <property type="term" value="F:mRNA 3'-UTR binding"/>
    <property type="evidence" value="ECO:0007669"/>
    <property type="project" value="TreeGrafter"/>
</dbReference>
<dbReference type="PANTHER" id="PTHR46669:SF2">
    <property type="entry name" value="EG:BACN32G11.3 PROTEIN"/>
    <property type="match status" value="1"/>
</dbReference>
<comment type="caution">
    <text evidence="3">The sequence shown here is derived from an EMBL/GenBank/DDBJ whole genome shotgun (WGS) entry which is preliminary data.</text>
</comment>
<dbReference type="GO" id="GO:0005739">
    <property type="term" value="C:mitochondrion"/>
    <property type="evidence" value="ECO:0007669"/>
    <property type="project" value="TreeGrafter"/>
</dbReference>
<evidence type="ECO:0000313" key="3">
    <source>
        <dbReference type="EMBL" id="KAH0535542.1"/>
    </source>
</evidence>
<proteinExistence type="predicted"/>
<feature type="region of interest" description="Disordered" evidence="2">
    <location>
        <begin position="1312"/>
        <end position="1334"/>
    </location>
</feature>
<dbReference type="InterPro" id="IPR033490">
    <property type="entry name" value="LRP130"/>
</dbReference>
<accession>A0AAV7HXY8</accession>
<organism evidence="3 4">
    <name type="scientific">Cotesia glomerata</name>
    <name type="common">Lepidopteran parasitic wasp</name>
    <name type="synonym">Apanteles glomeratus</name>
    <dbReference type="NCBI Taxonomy" id="32391"/>
    <lineage>
        <taxon>Eukaryota</taxon>
        <taxon>Metazoa</taxon>
        <taxon>Ecdysozoa</taxon>
        <taxon>Arthropoda</taxon>
        <taxon>Hexapoda</taxon>
        <taxon>Insecta</taxon>
        <taxon>Pterygota</taxon>
        <taxon>Neoptera</taxon>
        <taxon>Endopterygota</taxon>
        <taxon>Hymenoptera</taxon>
        <taxon>Apocrita</taxon>
        <taxon>Ichneumonoidea</taxon>
        <taxon>Braconidae</taxon>
        <taxon>Microgastrinae</taxon>
        <taxon>Cotesia</taxon>
    </lineage>
</organism>
<dbReference type="Pfam" id="PF12854">
    <property type="entry name" value="PPR_1"/>
    <property type="match status" value="1"/>
</dbReference>
<keyword evidence="4" id="KW-1185">Reference proteome</keyword>
<dbReference type="EMBL" id="JAHXZJ010002982">
    <property type="protein sequence ID" value="KAH0535542.1"/>
    <property type="molecule type" value="Genomic_DNA"/>
</dbReference>
<feature type="repeat" description="PPR" evidence="1">
    <location>
        <begin position="207"/>
        <end position="241"/>
    </location>
</feature>
<gene>
    <name evidence="3" type="ORF">KQX54_017036</name>
</gene>
<evidence type="ECO:0008006" key="5">
    <source>
        <dbReference type="Google" id="ProtNLM"/>
    </source>
</evidence>
<feature type="compositionally biased region" description="Basic and acidic residues" evidence="2">
    <location>
        <begin position="1322"/>
        <end position="1334"/>
    </location>
</feature>
<evidence type="ECO:0000256" key="1">
    <source>
        <dbReference type="PROSITE-ProRule" id="PRU00708"/>
    </source>
</evidence>
<dbReference type="PANTHER" id="PTHR46669">
    <property type="entry name" value="LEUCINE-RICH PPR MOTIF-CONTAINING PROTEIN, MITOCHONDRIAL"/>
    <property type="match status" value="1"/>
</dbReference>
<dbReference type="PROSITE" id="PS51375">
    <property type="entry name" value="PPR"/>
    <property type="match status" value="2"/>
</dbReference>
<feature type="repeat" description="PPR" evidence="1">
    <location>
        <begin position="172"/>
        <end position="206"/>
    </location>
</feature>
<sequence length="1334" mass="151159">MSTMLRYVRQLRKLHHVGWRVTLNQPKLEGAGIKNVGNQLTNLSRSYATNLAVRQKPLPTATFQNMESQLKRTGRVFAVEIEHWLEETQSQKNMSSLNALLLIRSCGKSLIDADSKRSIQLVQKVFKTLESLQIKMDVSHYNALLNVYLEKDYDFSPDKFLSMMEEKNIEPNRITFQRLIAGYCNKGDIAGATKMLAEMKNKDMPLSEDIFISLINGHSQAGDMESALKTLESMKAAGIHPSADIYATLMCAHAKKGNMDGIRSTFELMKKEEISLLDNHYLEIINVLASNGFVTEAEEFFTQLPSIIRSDTDICRTLIKLAFEGYLELALKLLNSTAEDPTRELYRSSLIAKALVLNGGKVEDVIHICNFAKIELKSDRNFAVIVLDCLQEGVDSRTTLKIMQAWLKAGGKIHEHFFWPLMVSHGKAGNPKGVAEILKTMKEDFNISPSIETIRDYAIPFMYGNLDYTIELLTPLGISKNDILLVTVERQMIERKLLSAAATMANYPAPYSKDVLLNRLALASWENSPKQFIMNLRYLSDNSEAANPDQVPITLVDEAIKKVMSVVSSTQPTAVVNLINELVASGLSISKETGDELRNYLGSKVTPELNESINKLTSGDLTIVPISEYHPLPDKPMNSALNRHVRNIGRKFNELIEQHDVKAIEDSLQKMEAFGQITPWALAQAIGVFSEKDSLELAKDCVKKFKVSFPEASLDAKKAIKFADLLVRNGQFEEAVKFIAEQPELPSNNGLNKYDFNLRLLLEKVAGTQSIEQAFNFFELLRQKNYVEADNFTLGPLVKAHALANDLPKAMEAFERACAQYNCAPYKNKLATLLIEAEDASNLQKLTDMTTQVHGESSALVDLAFAFMECGKMRQARKIFETPGLQVQNPKIATAIEHLVKFHPEHLIQLVNITKSVARMDRGFMYSKLLDVFIEDNNWEQGLALWTEMQDDFIQPTNNFLKKLSDLLVKNNQKVPFVFDPEVSQETRTPLTKDVLILTRKLTPVRLGPFEDAIQEKDFKKAAMMISDDTPKIEAVGKYTRLINNAVAVDQIDLAFEMMKTLLTKYGYVKSNTFTNLAMKLVETKRFDAIEELGTLLSVRTKDAINFGKIVCIAKIKDKGLRHFVETYDMEAVQSDNLKDVQKNLHFGAITEGLLKDESCLEIFESWVNKLADKGLSRGKHAIWCYYFIKRDPKAEDLWKTEIQQSPSPLTKPITEYALQNKDIQLMEMLKKKFESHPGLANNASARIYSDLIELYNSLERFEDSLKIFNEVKSRFRDNVVRNVMILDLKEGLKKIGKRFPYKIEYADWKKESNGKGSQQIEDIHLEREENYSN</sequence>
<dbReference type="NCBIfam" id="TIGR00756">
    <property type="entry name" value="PPR"/>
    <property type="match status" value="2"/>
</dbReference>
<evidence type="ECO:0000256" key="2">
    <source>
        <dbReference type="SAM" id="MobiDB-lite"/>
    </source>
</evidence>
<protein>
    <recommendedName>
        <fullName evidence="5">Leucine-rich PPR motif-containing protein, mitochondrial</fullName>
    </recommendedName>
</protein>
<dbReference type="InterPro" id="IPR002885">
    <property type="entry name" value="PPR_rpt"/>
</dbReference>
<dbReference type="GO" id="GO:0005634">
    <property type="term" value="C:nucleus"/>
    <property type="evidence" value="ECO:0007669"/>
    <property type="project" value="TreeGrafter"/>
</dbReference>
<name>A0AAV7HXY8_COTGL</name>
<reference evidence="3 4" key="1">
    <citation type="journal article" date="2021" name="J. Hered.">
        <title>A chromosome-level genome assembly of the parasitoid wasp, Cotesia glomerata (Hymenoptera: Braconidae).</title>
        <authorList>
            <person name="Pinto B.J."/>
            <person name="Weis J.J."/>
            <person name="Gamble T."/>
            <person name="Ode P.J."/>
            <person name="Paul R."/>
            <person name="Zaspel J.M."/>
        </authorList>
    </citation>
    <scope>NUCLEOTIDE SEQUENCE [LARGE SCALE GENOMIC DNA]</scope>
    <source>
        <strain evidence="3">CgM1</strain>
    </source>
</reference>
<evidence type="ECO:0000313" key="4">
    <source>
        <dbReference type="Proteomes" id="UP000826195"/>
    </source>
</evidence>
<dbReference type="Proteomes" id="UP000826195">
    <property type="component" value="Unassembled WGS sequence"/>
</dbReference>
<dbReference type="Gene3D" id="1.25.40.10">
    <property type="entry name" value="Tetratricopeptide repeat domain"/>
    <property type="match status" value="3"/>
</dbReference>
<dbReference type="InterPro" id="IPR011990">
    <property type="entry name" value="TPR-like_helical_dom_sf"/>
</dbReference>